<keyword evidence="4" id="KW-0238">DNA-binding</keyword>
<dbReference type="Gene3D" id="4.10.280.10">
    <property type="entry name" value="Helix-loop-helix DNA-binding domain"/>
    <property type="match status" value="1"/>
</dbReference>
<dbReference type="GO" id="GO:0045944">
    <property type="term" value="P:positive regulation of transcription by RNA polymerase II"/>
    <property type="evidence" value="ECO:0007669"/>
    <property type="project" value="TreeGrafter"/>
</dbReference>
<dbReference type="InterPro" id="IPR050359">
    <property type="entry name" value="bHLH_transcription_factors"/>
</dbReference>
<dbReference type="InterPro" id="IPR036638">
    <property type="entry name" value="HLH_DNA-bd_sf"/>
</dbReference>
<accession>A0A336MMV6</accession>
<dbReference type="GO" id="GO:0005737">
    <property type="term" value="C:cytoplasm"/>
    <property type="evidence" value="ECO:0007669"/>
    <property type="project" value="UniProtKB-SubCell"/>
</dbReference>
<feature type="region of interest" description="Disordered" evidence="7">
    <location>
        <begin position="27"/>
        <end position="59"/>
    </location>
</feature>
<feature type="compositionally biased region" description="Basic and acidic residues" evidence="7">
    <location>
        <begin position="284"/>
        <end position="294"/>
    </location>
</feature>
<name>A0A336MMV6_CULSO</name>
<feature type="domain" description="BHLH" evidence="8">
    <location>
        <begin position="287"/>
        <end position="339"/>
    </location>
</feature>
<feature type="region of interest" description="Disordered" evidence="7">
    <location>
        <begin position="206"/>
        <end position="294"/>
    </location>
</feature>
<dbReference type="SMART" id="SM00353">
    <property type="entry name" value="HLH"/>
    <property type="match status" value="1"/>
</dbReference>
<gene>
    <name evidence="9" type="primary">CSON004050</name>
</gene>
<feature type="compositionally biased region" description="Low complexity" evidence="7">
    <location>
        <begin position="215"/>
        <end position="228"/>
    </location>
</feature>
<evidence type="ECO:0000259" key="8">
    <source>
        <dbReference type="PROSITE" id="PS50888"/>
    </source>
</evidence>
<evidence type="ECO:0000256" key="6">
    <source>
        <dbReference type="ARBA" id="ARBA00023242"/>
    </source>
</evidence>
<feature type="compositionally biased region" description="Basic and acidic residues" evidence="7">
    <location>
        <begin position="118"/>
        <end position="132"/>
    </location>
</feature>
<dbReference type="OMA" id="RPQQRNY"/>
<keyword evidence="5" id="KW-0804">Transcription</keyword>
<dbReference type="InterPro" id="IPR032660">
    <property type="entry name" value="ATOH8_bHLH"/>
</dbReference>
<dbReference type="VEuPathDB" id="VectorBase:CSON004050"/>
<dbReference type="GO" id="GO:0009653">
    <property type="term" value="P:anatomical structure morphogenesis"/>
    <property type="evidence" value="ECO:0007669"/>
    <property type="project" value="TreeGrafter"/>
</dbReference>
<evidence type="ECO:0000313" key="9">
    <source>
        <dbReference type="EMBL" id="SSX31764.1"/>
    </source>
</evidence>
<dbReference type="PROSITE" id="PS50888">
    <property type="entry name" value="BHLH"/>
    <property type="match status" value="1"/>
</dbReference>
<dbReference type="GO" id="GO:0003700">
    <property type="term" value="F:DNA-binding transcription factor activity"/>
    <property type="evidence" value="ECO:0007669"/>
    <property type="project" value="InterPro"/>
</dbReference>
<dbReference type="GO" id="GO:0046983">
    <property type="term" value="F:protein dimerization activity"/>
    <property type="evidence" value="ECO:0007669"/>
    <property type="project" value="InterPro"/>
</dbReference>
<proteinExistence type="predicted"/>
<protein>
    <submittedName>
        <fullName evidence="9">CSON004050 protein</fullName>
    </submittedName>
</protein>
<evidence type="ECO:0000256" key="4">
    <source>
        <dbReference type="ARBA" id="ARBA00023125"/>
    </source>
</evidence>
<dbReference type="EMBL" id="UFQT01001778">
    <property type="protein sequence ID" value="SSX31764.1"/>
    <property type="molecule type" value="Genomic_DNA"/>
</dbReference>
<dbReference type="GO" id="GO:0070888">
    <property type="term" value="F:E-box binding"/>
    <property type="evidence" value="ECO:0007669"/>
    <property type="project" value="TreeGrafter"/>
</dbReference>
<evidence type="ECO:0000256" key="1">
    <source>
        <dbReference type="ARBA" id="ARBA00004324"/>
    </source>
</evidence>
<feature type="compositionally biased region" description="Low complexity" evidence="7">
    <location>
        <begin position="107"/>
        <end position="116"/>
    </location>
</feature>
<dbReference type="GO" id="GO:0016607">
    <property type="term" value="C:nuclear speck"/>
    <property type="evidence" value="ECO:0007669"/>
    <property type="project" value="UniProtKB-SubCell"/>
</dbReference>
<evidence type="ECO:0000256" key="2">
    <source>
        <dbReference type="ARBA" id="ARBA00004496"/>
    </source>
</evidence>
<comment type="subcellular location">
    <subcellularLocation>
        <location evidence="2">Cytoplasm</location>
    </subcellularLocation>
    <subcellularLocation>
        <location evidence="1">Nucleus speckle</location>
    </subcellularLocation>
</comment>
<organism evidence="9">
    <name type="scientific">Culicoides sonorensis</name>
    <name type="common">Biting midge</name>
    <dbReference type="NCBI Taxonomy" id="179676"/>
    <lineage>
        <taxon>Eukaryota</taxon>
        <taxon>Metazoa</taxon>
        <taxon>Ecdysozoa</taxon>
        <taxon>Arthropoda</taxon>
        <taxon>Hexapoda</taxon>
        <taxon>Insecta</taxon>
        <taxon>Pterygota</taxon>
        <taxon>Neoptera</taxon>
        <taxon>Endopterygota</taxon>
        <taxon>Diptera</taxon>
        <taxon>Nematocera</taxon>
        <taxon>Chironomoidea</taxon>
        <taxon>Ceratopogonidae</taxon>
        <taxon>Ceratopogoninae</taxon>
        <taxon>Culicoides</taxon>
        <taxon>Monoculicoides</taxon>
    </lineage>
</organism>
<evidence type="ECO:0000256" key="5">
    <source>
        <dbReference type="ARBA" id="ARBA00023163"/>
    </source>
</evidence>
<reference evidence="9" key="1">
    <citation type="submission" date="2018-07" db="EMBL/GenBank/DDBJ databases">
        <authorList>
            <person name="Quirk P.G."/>
            <person name="Krulwich T.A."/>
        </authorList>
    </citation>
    <scope>NUCLEOTIDE SEQUENCE</scope>
</reference>
<dbReference type="SUPFAM" id="SSF47459">
    <property type="entry name" value="HLH, helix-loop-helix DNA-binding domain"/>
    <property type="match status" value="1"/>
</dbReference>
<evidence type="ECO:0000256" key="3">
    <source>
        <dbReference type="ARBA" id="ARBA00023015"/>
    </source>
</evidence>
<evidence type="ECO:0000256" key="7">
    <source>
        <dbReference type="SAM" id="MobiDB-lite"/>
    </source>
</evidence>
<dbReference type="Pfam" id="PF00010">
    <property type="entry name" value="HLH"/>
    <property type="match status" value="1"/>
</dbReference>
<dbReference type="AlphaFoldDB" id="A0A336MMV6"/>
<dbReference type="InterPro" id="IPR011598">
    <property type="entry name" value="bHLH_dom"/>
</dbReference>
<dbReference type="CDD" id="cd11421">
    <property type="entry name" value="bHLH_TS_ATOH8"/>
    <property type="match status" value="1"/>
</dbReference>
<sequence>MATAMNKLYASLNSTELTSRIIFKGSSMSPQSERDAGFCSGGSEIGDERLSDSPNSQIDVSDDSIEVKIPHIVLTKNKRKNSEPAKVVETELGPLKKRIRFHQCLANENNNNNNNNNDDEKKSADKECSVDKKPSVFRPWTVEGPTEKKSPVKQPILSPTLIQIPDPPINPADVFVRHPAVTTLHRPPFSVSSSFNDEQMEPLALVVDRKEKKYSPSNKSNKNNVNIKQELPQVKSLKQMSHKPTSRTPSIHDSFDETSQESLAHHKSGKSGSSSGSQRNYKNMTRERRIEANARERTRVHTISAAYETLRKCIPSYSSSHKLSKLAVLRIAGAYILALSRMMGEDLSADGSQPDVNECIDAVRNILEREGKVKKEDDTD</sequence>
<dbReference type="FunFam" id="4.10.280.10:FF:000052">
    <property type="entry name" value="Protein atonal homolog 8"/>
    <property type="match status" value="1"/>
</dbReference>
<feature type="region of interest" description="Disordered" evidence="7">
    <location>
        <begin position="106"/>
        <end position="132"/>
    </location>
</feature>
<keyword evidence="6" id="KW-0539">Nucleus</keyword>
<keyword evidence="3" id="KW-0805">Transcription regulation</keyword>
<dbReference type="PANTHER" id="PTHR19290:SF102">
    <property type="entry name" value="TRANSCRIPTION FACTOR ATOH8"/>
    <property type="match status" value="1"/>
</dbReference>
<dbReference type="PANTHER" id="PTHR19290">
    <property type="entry name" value="BASIC HELIX-LOOP-HELIX PROTEIN NEUROGENIN-RELATED"/>
    <property type="match status" value="1"/>
</dbReference>